<name>A0A1I3JVZ3_9PLAN</name>
<evidence type="ECO:0008006" key="3">
    <source>
        <dbReference type="Google" id="ProtNLM"/>
    </source>
</evidence>
<dbReference type="RefSeq" id="WP_092051459.1">
    <property type="nucleotide sequence ID" value="NZ_FOQD01000011.1"/>
</dbReference>
<dbReference type="STRING" id="1576369.SAMN05421753_11131"/>
<evidence type="ECO:0000313" key="1">
    <source>
        <dbReference type="EMBL" id="SFI64393.1"/>
    </source>
</evidence>
<sequence>MPALEPTTAATASNVLTVKNNPRPSSFPRTPCLKGRLTINGQPPKPGSVQISITPVTELTAGLCGEVKMGAIAQGSTTTDADGNYLLKNLLKTRYKVFVTPLDESLATLQQLSCGSEATTPFNVTVLPGFNVFDLQITSARIDQQAQRSA</sequence>
<evidence type="ECO:0000313" key="2">
    <source>
        <dbReference type="Proteomes" id="UP000199518"/>
    </source>
</evidence>
<dbReference type="AlphaFoldDB" id="A0A1I3JVZ3"/>
<dbReference type="EMBL" id="FOQD01000011">
    <property type="protein sequence ID" value="SFI64393.1"/>
    <property type="molecule type" value="Genomic_DNA"/>
</dbReference>
<dbReference type="Proteomes" id="UP000199518">
    <property type="component" value="Unassembled WGS sequence"/>
</dbReference>
<accession>A0A1I3JVZ3</accession>
<keyword evidence="2" id="KW-1185">Reference proteome</keyword>
<reference evidence="2" key="1">
    <citation type="submission" date="2016-10" db="EMBL/GenBank/DDBJ databases">
        <authorList>
            <person name="Varghese N."/>
            <person name="Submissions S."/>
        </authorList>
    </citation>
    <scope>NUCLEOTIDE SEQUENCE [LARGE SCALE GENOMIC DNA]</scope>
    <source>
        <strain evidence="2">DSM 26348</strain>
    </source>
</reference>
<organism evidence="1 2">
    <name type="scientific">Planctomicrobium piriforme</name>
    <dbReference type="NCBI Taxonomy" id="1576369"/>
    <lineage>
        <taxon>Bacteria</taxon>
        <taxon>Pseudomonadati</taxon>
        <taxon>Planctomycetota</taxon>
        <taxon>Planctomycetia</taxon>
        <taxon>Planctomycetales</taxon>
        <taxon>Planctomycetaceae</taxon>
        <taxon>Planctomicrobium</taxon>
    </lineage>
</organism>
<protein>
    <recommendedName>
        <fullName evidence="3">Carboxypeptidase regulatory-like domain-containing protein</fullName>
    </recommendedName>
</protein>
<proteinExistence type="predicted"/>
<gene>
    <name evidence="1" type="ORF">SAMN05421753_11131</name>
</gene>